<feature type="signal peptide" evidence="1">
    <location>
        <begin position="1"/>
        <end position="26"/>
    </location>
</feature>
<dbReference type="Proteomes" id="UP000235828">
    <property type="component" value="Chromosome B"/>
</dbReference>
<dbReference type="InterPro" id="IPR037049">
    <property type="entry name" value="DUF1214_C_sf"/>
</dbReference>
<dbReference type="AlphaFoldDB" id="A0A2N8ZJG4"/>
<feature type="chain" id="PRO_5014647148" description="DUF1214 domain-containing protein" evidence="1">
    <location>
        <begin position="27"/>
        <end position="340"/>
    </location>
</feature>
<sequence>MSTKKRLKLSAIALSISSLSVGTALAVENVNVDNFARAESDSMIRSQLSVIGDIGKLFHMRGPIPLDQQAIIRMNMDTLYSGIILDLSEPAVITLPDGGDRYISMQVINQDHYIYGNTEAGTYTLTKESTGSRYVTVSFRVLANANDPTDIMLANQLQNQISVNTPFVGVDLELPEWDQRQLKIARDALNTLALLGLDASKGLGLENKVDPVHHLLSTASGWGGLPIENAAYEILSVENNEADTPYQVTVNDVPVDAFWSITVYNRDGFLEANDLGVNSYNSLTAKPNDDGSITINFGDCTPEKRNCLPITNGWNYLVRMYEPQAEIISGEWRFPELIKI</sequence>
<evidence type="ECO:0000313" key="4">
    <source>
        <dbReference type="EMBL" id="SON52027.1"/>
    </source>
</evidence>
<evidence type="ECO:0000256" key="1">
    <source>
        <dbReference type="SAM" id="SignalP"/>
    </source>
</evidence>
<feature type="domain" description="DUF1214" evidence="2">
    <location>
        <begin position="242"/>
        <end position="324"/>
    </location>
</feature>
<evidence type="ECO:0000259" key="2">
    <source>
        <dbReference type="Pfam" id="PF06742"/>
    </source>
</evidence>
<dbReference type="Pfam" id="PF06863">
    <property type="entry name" value="DUF1254"/>
    <property type="match status" value="1"/>
</dbReference>
<dbReference type="RefSeq" id="WP_102524375.1">
    <property type="nucleotide sequence ID" value="NZ_LT960612.1"/>
</dbReference>
<keyword evidence="5" id="KW-1185">Reference proteome</keyword>
<accession>A0A2N8ZJG4</accession>
<dbReference type="Pfam" id="PF06742">
    <property type="entry name" value="DUF1214"/>
    <property type="match status" value="1"/>
</dbReference>
<proteinExistence type="predicted"/>
<organism evidence="4 5">
    <name type="scientific">Vibrio tapetis subsp. tapetis</name>
    <dbReference type="NCBI Taxonomy" id="1671868"/>
    <lineage>
        <taxon>Bacteria</taxon>
        <taxon>Pseudomonadati</taxon>
        <taxon>Pseudomonadota</taxon>
        <taxon>Gammaproteobacteria</taxon>
        <taxon>Vibrionales</taxon>
        <taxon>Vibrionaceae</taxon>
        <taxon>Vibrio</taxon>
    </lineage>
</organism>
<dbReference type="PANTHER" id="PTHR36509:SF2">
    <property type="entry name" value="BLL3101 PROTEIN"/>
    <property type="match status" value="1"/>
</dbReference>
<evidence type="ECO:0000259" key="3">
    <source>
        <dbReference type="Pfam" id="PF06863"/>
    </source>
</evidence>
<dbReference type="KEGG" id="vta:B0416"/>
<evidence type="ECO:0000313" key="5">
    <source>
        <dbReference type="Proteomes" id="UP000235828"/>
    </source>
</evidence>
<dbReference type="Gene3D" id="2.60.40.1610">
    <property type="entry name" value="Domain of unknown function DUF1254"/>
    <property type="match status" value="1"/>
</dbReference>
<protein>
    <recommendedName>
        <fullName evidence="6">DUF1214 domain-containing protein</fullName>
    </recommendedName>
</protein>
<dbReference type="InterPro" id="IPR037050">
    <property type="entry name" value="DUF1254_sf"/>
</dbReference>
<feature type="domain" description="DUF1254" evidence="3">
    <location>
        <begin position="56"/>
        <end position="160"/>
    </location>
</feature>
<gene>
    <name evidence="4" type="ORF">VTAP4600_B0416</name>
</gene>
<dbReference type="PANTHER" id="PTHR36509">
    <property type="entry name" value="BLL3101 PROTEIN"/>
    <property type="match status" value="1"/>
</dbReference>
<reference evidence="4 5" key="1">
    <citation type="submission" date="2017-10" db="EMBL/GenBank/DDBJ databases">
        <authorList>
            <person name="Banno H."/>
            <person name="Chua N.-H."/>
        </authorList>
    </citation>
    <scope>NUCLEOTIDE SEQUENCE [LARGE SCALE GENOMIC DNA]</scope>
    <source>
        <strain evidence="4">Vibrio tapetis CECT4600</strain>
    </source>
</reference>
<name>A0A2N8ZJG4_9VIBR</name>
<evidence type="ECO:0008006" key="6">
    <source>
        <dbReference type="Google" id="ProtNLM"/>
    </source>
</evidence>
<dbReference type="OrthoDB" id="547269at2"/>
<dbReference type="EMBL" id="LT960612">
    <property type="protein sequence ID" value="SON52027.1"/>
    <property type="molecule type" value="Genomic_DNA"/>
</dbReference>
<dbReference type="Gene3D" id="2.60.120.600">
    <property type="entry name" value="Domain of unknown function DUF1214, C-terminal domain"/>
    <property type="match status" value="1"/>
</dbReference>
<dbReference type="InterPro" id="IPR010621">
    <property type="entry name" value="DUF1214"/>
</dbReference>
<dbReference type="InterPro" id="IPR010679">
    <property type="entry name" value="DUF1254"/>
</dbReference>
<dbReference type="SUPFAM" id="SSF160935">
    <property type="entry name" value="VPA0735-like"/>
    <property type="match status" value="1"/>
</dbReference>
<keyword evidence="1" id="KW-0732">Signal</keyword>